<dbReference type="PANTHER" id="PTHR24133:SF40">
    <property type="entry name" value="ANKYRIN REPEAT DOMAIN 44"/>
    <property type="match status" value="1"/>
</dbReference>
<feature type="compositionally biased region" description="Low complexity" evidence="2">
    <location>
        <begin position="148"/>
        <end position="159"/>
    </location>
</feature>
<dbReference type="PANTHER" id="PTHR24133">
    <property type="entry name" value="ANKYRIN DOMAIN-CONTAINING"/>
    <property type="match status" value="1"/>
</dbReference>
<feature type="compositionally biased region" description="Low complexity" evidence="2">
    <location>
        <begin position="189"/>
        <end position="200"/>
    </location>
</feature>
<dbReference type="SUPFAM" id="SSF48403">
    <property type="entry name" value="Ankyrin repeat"/>
    <property type="match status" value="2"/>
</dbReference>
<protein>
    <submittedName>
        <fullName evidence="3">Ankyrin repeat-containing domain protein</fullName>
    </submittedName>
</protein>
<dbReference type="InterPro" id="IPR052391">
    <property type="entry name" value="E3_Ligase-Neurotoxin"/>
</dbReference>
<evidence type="ECO:0000256" key="2">
    <source>
        <dbReference type="SAM" id="MobiDB-lite"/>
    </source>
</evidence>
<feature type="compositionally biased region" description="Polar residues" evidence="2">
    <location>
        <begin position="171"/>
        <end position="188"/>
    </location>
</feature>
<proteinExistence type="predicted"/>
<dbReference type="Pfam" id="PF12796">
    <property type="entry name" value="Ank_2"/>
    <property type="match status" value="3"/>
</dbReference>
<organism evidence="3 4">
    <name type="scientific">Podospora didyma</name>
    <dbReference type="NCBI Taxonomy" id="330526"/>
    <lineage>
        <taxon>Eukaryota</taxon>
        <taxon>Fungi</taxon>
        <taxon>Dikarya</taxon>
        <taxon>Ascomycota</taxon>
        <taxon>Pezizomycotina</taxon>
        <taxon>Sordariomycetes</taxon>
        <taxon>Sordariomycetidae</taxon>
        <taxon>Sordariales</taxon>
        <taxon>Podosporaceae</taxon>
        <taxon>Podospora</taxon>
    </lineage>
</organism>
<dbReference type="Proteomes" id="UP001285441">
    <property type="component" value="Unassembled WGS sequence"/>
</dbReference>
<keyword evidence="1" id="KW-0040">ANK repeat</keyword>
<name>A0AAE0NTA2_9PEZI</name>
<dbReference type="PROSITE" id="PS50088">
    <property type="entry name" value="ANK_REPEAT"/>
    <property type="match status" value="2"/>
</dbReference>
<dbReference type="InterPro" id="IPR002110">
    <property type="entry name" value="Ankyrin_rpt"/>
</dbReference>
<gene>
    <name evidence="3" type="ORF">B0H63DRAFT_156082</name>
</gene>
<dbReference type="InterPro" id="IPR036770">
    <property type="entry name" value="Ankyrin_rpt-contain_sf"/>
</dbReference>
<accession>A0AAE0NTA2</accession>
<reference evidence="3" key="2">
    <citation type="submission" date="2023-06" db="EMBL/GenBank/DDBJ databases">
        <authorList>
            <consortium name="Lawrence Berkeley National Laboratory"/>
            <person name="Haridas S."/>
            <person name="Hensen N."/>
            <person name="Bonometti L."/>
            <person name="Westerberg I."/>
            <person name="Brannstrom I.O."/>
            <person name="Guillou S."/>
            <person name="Cros-Aarteil S."/>
            <person name="Calhoun S."/>
            <person name="Kuo A."/>
            <person name="Mondo S."/>
            <person name="Pangilinan J."/>
            <person name="Riley R."/>
            <person name="LaButti K."/>
            <person name="Andreopoulos B."/>
            <person name="Lipzen A."/>
            <person name="Chen C."/>
            <person name="Yanf M."/>
            <person name="Daum C."/>
            <person name="Ng V."/>
            <person name="Clum A."/>
            <person name="Steindorff A."/>
            <person name="Ohm R."/>
            <person name="Martin F."/>
            <person name="Silar P."/>
            <person name="Natvig D."/>
            <person name="Lalanne C."/>
            <person name="Gautier V."/>
            <person name="Ament-velasquez S.L."/>
            <person name="Kruys A."/>
            <person name="Hutchinson M.I."/>
            <person name="Powell A.J."/>
            <person name="Barry K."/>
            <person name="Miller A.N."/>
            <person name="Grigoriev I.V."/>
            <person name="Debuchy R."/>
            <person name="Gladieux P."/>
            <person name="Thoren M.H."/>
            <person name="Johannesson H."/>
        </authorList>
    </citation>
    <scope>NUCLEOTIDE SEQUENCE</scope>
    <source>
        <strain evidence="3">CBS 232.78</strain>
    </source>
</reference>
<dbReference type="Gene3D" id="1.25.40.20">
    <property type="entry name" value="Ankyrin repeat-containing domain"/>
    <property type="match status" value="2"/>
</dbReference>
<evidence type="ECO:0000313" key="4">
    <source>
        <dbReference type="Proteomes" id="UP001285441"/>
    </source>
</evidence>
<dbReference type="AlphaFoldDB" id="A0AAE0NTA2"/>
<dbReference type="SMART" id="SM00248">
    <property type="entry name" value="ANK"/>
    <property type="match status" value="9"/>
</dbReference>
<feature type="region of interest" description="Disordered" evidence="2">
    <location>
        <begin position="148"/>
        <end position="223"/>
    </location>
</feature>
<dbReference type="EMBL" id="JAULSW010000003">
    <property type="protein sequence ID" value="KAK3387333.1"/>
    <property type="molecule type" value="Genomic_DNA"/>
</dbReference>
<comment type="caution">
    <text evidence="3">The sequence shown here is derived from an EMBL/GenBank/DDBJ whole genome shotgun (WGS) entry which is preliminary data.</text>
</comment>
<evidence type="ECO:0000313" key="3">
    <source>
        <dbReference type="EMBL" id="KAK3387333.1"/>
    </source>
</evidence>
<feature type="repeat" description="ANK" evidence="1">
    <location>
        <begin position="566"/>
        <end position="598"/>
    </location>
</feature>
<keyword evidence="4" id="KW-1185">Reference proteome</keyword>
<feature type="repeat" description="ANK" evidence="1">
    <location>
        <begin position="485"/>
        <end position="511"/>
    </location>
</feature>
<evidence type="ECO:0000256" key="1">
    <source>
        <dbReference type="PROSITE-ProRule" id="PRU00023"/>
    </source>
</evidence>
<sequence length="829" mass="91422">MEAVAVAVSVISLAKATRTLRNWIGHTIHLAEHIGALHSELESFDILVQGLRHASGAGGLSSGALHGQAATAISDAERTINNIKTLLLQARHGSAWSAPRLCYVLRESTCTEIRRKIQRHTSALTGIMLVAIHHAGEQRHAQLLQCLPSSSTSSSPSSSNDTFIAPITDYDPNTSSDTLSLPQLLSTFPSNNENSRRPSSTTLFGNDDDEGFEEKEQVFSSKLEGRSKSLSLQRVTADPKEANMRRKSAPSILVHDNTNTMKTSLRNGLFRKLFNLILNPTTERIVPESSEGVRVASTGSAAELLALFKSGAVFPTDRTADGWTLLMNATYYGKLEVVELLAKNKRALAARDEFGRQAAHLAWVRSFNVNANTLDYQRLLAFPNWRDSGEEFEFTPIHAAVLGAYPPGNRERPSLDDLVHFSHDLNNLPPNPSWKKLKLTYRGRSPLYTQIIDLFSHAECEQRQKLGSAFRKVYLDLLNVPDALQGWTPFHWATYAGQAESLRSLLGHGADPFLLTPQGRSALHYAAESMQQPILDILLSIPQFPTNSDVEREEGGWFDINLQDAWGETPLHIAVYRQSPSLVRRLLDHGARRDLPTTEGRYLPLHYAANLASSKCQNELVRMLSVDGGYHINEPDENGCPPLFALLGNSTAVQTLLDAGAELSVLDKDGASVLHHACAAGYVEALELLLACPSMPNNLPMLPNRHGDIPLALAIRNRSTNAAKIMLERYGPGDSTFKDGRSLLHRAVEAGDADFLLACFRHPTFRRGVRTKEGWTTKELASRLGKFDGRMREMILRYEGYGAGAEASRGDPEVVFSSNRVMAEYFALK</sequence>
<reference evidence="3" key="1">
    <citation type="journal article" date="2023" name="Mol. Phylogenet. Evol.">
        <title>Genome-scale phylogeny and comparative genomics of the fungal order Sordariales.</title>
        <authorList>
            <person name="Hensen N."/>
            <person name="Bonometti L."/>
            <person name="Westerberg I."/>
            <person name="Brannstrom I.O."/>
            <person name="Guillou S."/>
            <person name="Cros-Aarteil S."/>
            <person name="Calhoun S."/>
            <person name="Haridas S."/>
            <person name="Kuo A."/>
            <person name="Mondo S."/>
            <person name="Pangilinan J."/>
            <person name="Riley R."/>
            <person name="LaButti K."/>
            <person name="Andreopoulos B."/>
            <person name="Lipzen A."/>
            <person name="Chen C."/>
            <person name="Yan M."/>
            <person name="Daum C."/>
            <person name="Ng V."/>
            <person name="Clum A."/>
            <person name="Steindorff A."/>
            <person name="Ohm R.A."/>
            <person name="Martin F."/>
            <person name="Silar P."/>
            <person name="Natvig D.O."/>
            <person name="Lalanne C."/>
            <person name="Gautier V."/>
            <person name="Ament-Velasquez S.L."/>
            <person name="Kruys A."/>
            <person name="Hutchinson M.I."/>
            <person name="Powell A.J."/>
            <person name="Barry K."/>
            <person name="Miller A.N."/>
            <person name="Grigoriev I.V."/>
            <person name="Debuchy R."/>
            <person name="Gladieux P."/>
            <person name="Hiltunen Thoren M."/>
            <person name="Johannesson H."/>
        </authorList>
    </citation>
    <scope>NUCLEOTIDE SEQUENCE</scope>
    <source>
        <strain evidence="3">CBS 232.78</strain>
    </source>
</reference>
<dbReference type="PROSITE" id="PS50297">
    <property type="entry name" value="ANK_REP_REGION"/>
    <property type="match status" value="2"/>
</dbReference>